<comment type="caution">
    <text evidence="1">The sequence shown here is derived from an EMBL/GenBank/DDBJ whole genome shotgun (WGS) entry which is preliminary data.</text>
</comment>
<organism evidence="1 2">
    <name type="scientific">Actinidia rufa</name>
    <dbReference type="NCBI Taxonomy" id="165716"/>
    <lineage>
        <taxon>Eukaryota</taxon>
        <taxon>Viridiplantae</taxon>
        <taxon>Streptophyta</taxon>
        <taxon>Embryophyta</taxon>
        <taxon>Tracheophyta</taxon>
        <taxon>Spermatophyta</taxon>
        <taxon>Magnoliopsida</taxon>
        <taxon>eudicotyledons</taxon>
        <taxon>Gunneridae</taxon>
        <taxon>Pentapetalae</taxon>
        <taxon>asterids</taxon>
        <taxon>Ericales</taxon>
        <taxon>Actinidiaceae</taxon>
        <taxon>Actinidia</taxon>
    </lineage>
</organism>
<dbReference type="GO" id="GO:0003972">
    <property type="term" value="F:RNA ligase (ATP) activity"/>
    <property type="evidence" value="ECO:0007669"/>
    <property type="project" value="InterPro"/>
</dbReference>
<evidence type="ECO:0000313" key="1">
    <source>
        <dbReference type="EMBL" id="GFY85760.1"/>
    </source>
</evidence>
<proteinExistence type="predicted"/>
<dbReference type="EMBL" id="BJWL01000004">
    <property type="protein sequence ID" value="GFY85760.1"/>
    <property type="molecule type" value="Genomic_DNA"/>
</dbReference>
<dbReference type="Proteomes" id="UP000585474">
    <property type="component" value="Unassembled WGS sequence"/>
</dbReference>
<gene>
    <name evidence="1" type="ORF">Acr_04g0004980</name>
</gene>
<protein>
    <submittedName>
        <fullName evidence="1">RNAligase</fullName>
    </submittedName>
</protein>
<dbReference type="PANTHER" id="PTHR35460:SF1">
    <property type="entry name" value="TRNA LIGASE 1"/>
    <property type="match status" value="1"/>
</dbReference>
<dbReference type="AlphaFoldDB" id="A0A7J0EHA3"/>
<dbReference type="OrthoDB" id="1912039at2759"/>
<evidence type="ECO:0000313" key="2">
    <source>
        <dbReference type="Proteomes" id="UP000585474"/>
    </source>
</evidence>
<reference evidence="1 2" key="1">
    <citation type="submission" date="2019-07" db="EMBL/GenBank/DDBJ databases">
        <title>De Novo Assembly of kiwifruit Actinidia rufa.</title>
        <authorList>
            <person name="Sugita-Konishi S."/>
            <person name="Sato K."/>
            <person name="Mori E."/>
            <person name="Abe Y."/>
            <person name="Kisaki G."/>
            <person name="Hamano K."/>
            <person name="Suezawa K."/>
            <person name="Otani M."/>
            <person name="Fukuda T."/>
            <person name="Manabe T."/>
            <person name="Gomi K."/>
            <person name="Tabuchi M."/>
            <person name="Akimitsu K."/>
            <person name="Kataoka I."/>
        </authorList>
    </citation>
    <scope>NUCLEOTIDE SEQUENCE [LARGE SCALE GENOMIC DNA]</scope>
    <source>
        <strain evidence="2">cv. Fuchu</strain>
    </source>
</reference>
<keyword evidence="2" id="KW-1185">Reference proteome</keyword>
<sequence length="132" mass="14416">MQLCEKNPEVKAFLGDKDLGNRLKKAHVTLAHKRSHGVTAVASYGMFLDQEVPVDMTALLFSDKMAALEASLGAVDGEKVTSKNQWPHLTLWTSDGVAAKDANLLPQLHSEGRAIRIDIDPPTTITGTLQFY</sequence>
<dbReference type="InterPro" id="IPR038837">
    <property type="entry name" value="tRNA_ligase_1"/>
</dbReference>
<keyword evidence="1" id="KW-0436">Ligase</keyword>
<name>A0A7J0EHA3_9ERIC</name>
<dbReference type="GO" id="GO:0006388">
    <property type="term" value="P:tRNA splicing, via endonucleolytic cleavage and ligation"/>
    <property type="evidence" value="ECO:0007669"/>
    <property type="project" value="InterPro"/>
</dbReference>
<accession>A0A7J0EHA3</accession>
<dbReference type="PANTHER" id="PTHR35460">
    <property type="entry name" value="TRNA LIGASE 1"/>
    <property type="match status" value="1"/>
</dbReference>